<feature type="transmembrane region" description="Helical" evidence="1">
    <location>
        <begin position="184"/>
        <end position="203"/>
    </location>
</feature>
<gene>
    <name evidence="2" type="ORF">JZO67_002746</name>
</gene>
<dbReference type="SUPFAM" id="SSF53041">
    <property type="entry name" value="Resolvase-like"/>
    <property type="match status" value="1"/>
</dbReference>
<comment type="caution">
    <text evidence="2">The sequence shown here is derived from an EMBL/GenBank/DDBJ whole genome shotgun (WGS) entry which is preliminary data.</text>
</comment>
<proteinExistence type="predicted"/>
<dbReference type="InterPro" id="IPR036162">
    <property type="entry name" value="Resolvase-like_N_sf"/>
</dbReference>
<evidence type="ECO:0000256" key="1">
    <source>
        <dbReference type="SAM" id="Phobius"/>
    </source>
</evidence>
<dbReference type="Proteomes" id="UP000664357">
    <property type="component" value="Unassembled WGS sequence"/>
</dbReference>
<dbReference type="EMBL" id="JAFREL020000002">
    <property type="protein sequence ID" value="MEO1770793.1"/>
    <property type="molecule type" value="Genomic_DNA"/>
</dbReference>
<evidence type="ECO:0000313" key="3">
    <source>
        <dbReference type="Proteomes" id="UP000664357"/>
    </source>
</evidence>
<feature type="transmembrane region" description="Helical" evidence="1">
    <location>
        <begin position="209"/>
        <end position="229"/>
    </location>
</feature>
<evidence type="ECO:0008006" key="4">
    <source>
        <dbReference type="Google" id="ProtNLM"/>
    </source>
</evidence>
<name>A0ABV0ET77_9ENTE</name>
<keyword evidence="3" id="KW-1185">Reference proteome</keyword>
<organism evidence="2 3">
    <name type="scientific">Candidatus Enterococcus ferrettii</name>
    <dbReference type="NCBI Taxonomy" id="2815324"/>
    <lineage>
        <taxon>Bacteria</taxon>
        <taxon>Bacillati</taxon>
        <taxon>Bacillota</taxon>
        <taxon>Bacilli</taxon>
        <taxon>Lactobacillales</taxon>
        <taxon>Enterococcaceae</taxon>
        <taxon>Enterococcus</taxon>
    </lineage>
</organism>
<dbReference type="Gene3D" id="3.40.50.1390">
    <property type="entry name" value="Resolvase, N-terminal catalytic domain"/>
    <property type="match status" value="1"/>
</dbReference>
<accession>A0ABV0ET77</accession>
<keyword evidence="1" id="KW-1133">Transmembrane helix</keyword>
<dbReference type="Gene3D" id="1.10.10.60">
    <property type="entry name" value="Homeodomain-like"/>
    <property type="match status" value="1"/>
</dbReference>
<protein>
    <recommendedName>
        <fullName evidence="4">Resolvase/invertase-type recombinase catalytic domain-containing protein</fullName>
    </recommendedName>
</protein>
<evidence type="ECO:0000313" key="2">
    <source>
        <dbReference type="EMBL" id="MEO1770793.1"/>
    </source>
</evidence>
<keyword evidence="1" id="KW-0472">Membrane</keyword>
<keyword evidence="1" id="KW-0812">Transmembrane</keyword>
<sequence length="250" mass="29524">MMNLGYARGSQFNRQLDMLEDYPIEELFSDGNQEIEEIDAPASEFQALLNFAQSGDHLVITSWEVISRDYRQILACLDQLEALELTLDVLTLPHLTVEEWRQIFRWSIHNDRLLHPTLFKLGKERERSKAAYSLFSKEPEARKLYREIIWLLVEKQTIRQVARQKRVPLETVYRIQQNLKQIQLAIILVLCFLLAIFSIKLAESYFDQLWIQIVICIAVTLFIIWNVLLDTEDEESTEKGKKIIENKKRR</sequence>
<reference evidence="2 3" key="1">
    <citation type="submission" date="2024-02" db="EMBL/GenBank/DDBJ databases">
        <title>The Genome Sequence of Enterococcus sp. DIV0159.</title>
        <authorList>
            <person name="Earl A."/>
            <person name="Manson A."/>
            <person name="Gilmore M."/>
            <person name="Sanders J."/>
            <person name="Shea T."/>
            <person name="Howe W."/>
            <person name="Livny J."/>
            <person name="Cuomo C."/>
            <person name="Neafsey D."/>
            <person name="Birren B."/>
        </authorList>
    </citation>
    <scope>NUCLEOTIDE SEQUENCE [LARGE SCALE GENOMIC DNA]</scope>
    <source>
        <strain evidence="2 3">665A</strain>
    </source>
</reference>